<dbReference type="KEGG" id="fwa:DCMF_21295"/>
<dbReference type="SUPFAM" id="SSF51161">
    <property type="entry name" value="Trimeric LpxA-like enzymes"/>
    <property type="match status" value="1"/>
</dbReference>
<reference evidence="3 4" key="1">
    <citation type="submission" date="2016-10" db="EMBL/GenBank/DDBJ databases">
        <title>Complete Genome Sequence of Peptococcaceae strain DCMF.</title>
        <authorList>
            <person name="Edwards R.J."/>
            <person name="Holland S.I."/>
            <person name="Deshpande N.P."/>
            <person name="Wong Y.K."/>
            <person name="Ertan H."/>
            <person name="Manefield M."/>
            <person name="Russell T.L."/>
            <person name="Lee M.J."/>
        </authorList>
    </citation>
    <scope>NUCLEOTIDE SEQUENCE [LARGE SCALE GENOMIC DNA]</scope>
    <source>
        <strain evidence="3 4">DCMF</strain>
    </source>
</reference>
<organism evidence="3 4">
    <name type="scientific">Formimonas warabiya</name>
    <dbReference type="NCBI Taxonomy" id="1761012"/>
    <lineage>
        <taxon>Bacteria</taxon>
        <taxon>Bacillati</taxon>
        <taxon>Bacillota</taxon>
        <taxon>Clostridia</taxon>
        <taxon>Eubacteriales</taxon>
        <taxon>Peptococcaceae</taxon>
        <taxon>Candidatus Formimonas</taxon>
    </lineage>
</organism>
<feature type="domain" description="PglD N-terminal" evidence="2">
    <location>
        <begin position="3"/>
        <end position="84"/>
    </location>
</feature>
<dbReference type="Gene3D" id="3.40.50.20">
    <property type="match status" value="1"/>
</dbReference>
<dbReference type="InterPro" id="IPR041561">
    <property type="entry name" value="PglD_N"/>
</dbReference>
<proteinExistence type="predicted"/>
<dbReference type="CDD" id="cd03360">
    <property type="entry name" value="LbH_AT_putative"/>
    <property type="match status" value="1"/>
</dbReference>
<accession>A0A3G1KX34</accession>
<dbReference type="Proteomes" id="UP000323521">
    <property type="component" value="Chromosome"/>
</dbReference>
<evidence type="ECO:0000259" key="2">
    <source>
        <dbReference type="Pfam" id="PF17836"/>
    </source>
</evidence>
<keyword evidence="4" id="KW-1185">Reference proteome</keyword>
<evidence type="ECO:0000313" key="3">
    <source>
        <dbReference type="EMBL" id="ATW26957.1"/>
    </source>
</evidence>
<dbReference type="PANTHER" id="PTHR43300">
    <property type="entry name" value="ACETYLTRANSFERASE"/>
    <property type="match status" value="1"/>
</dbReference>
<evidence type="ECO:0000256" key="1">
    <source>
        <dbReference type="PIRSR" id="PIRSR620019-1"/>
    </source>
</evidence>
<dbReference type="InterPro" id="IPR050179">
    <property type="entry name" value="Trans_hexapeptide_repeat"/>
</dbReference>
<dbReference type="Pfam" id="PF17836">
    <property type="entry name" value="PglD_N"/>
    <property type="match status" value="1"/>
</dbReference>
<dbReference type="InterPro" id="IPR020019">
    <property type="entry name" value="AcTrfase_PglD-like"/>
</dbReference>
<protein>
    <recommendedName>
        <fullName evidence="2">PglD N-terminal domain-containing protein</fullName>
    </recommendedName>
</protein>
<dbReference type="OrthoDB" id="9801456at2"/>
<dbReference type="EMBL" id="CP017634">
    <property type="protein sequence ID" value="ATW26957.1"/>
    <property type="molecule type" value="Genomic_DNA"/>
</dbReference>
<dbReference type="NCBIfam" id="TIGR03570">
    <property type="entry name" value="NeuD_NnaD"/>
    <property type="match status" value="1"/>
</dbReference>
<sequence>MKNIVIYGSGGMAREIVELIEDINEVKPTWKIKGYIDDIKGAQQEAINGYQVLGTKKLLKDLAPDTYMVLAIADPSAKEKIHQTIKDYHFNFATLIHPSAKVAKNALVGEGSIIGIDCIISVNVVIGSHVFLNMRSVVGHDTVIQDYASCLVNCIIAGNVVIQEGAFLGSNCVIMEKKRIGQKAKISMGSVVNFDVEDGVVVMSRPSKIMKF</sequence>
<feature type="active site" description="Proton acceptor" evidence="1">
    <location>
        <position position="140"/>
    </location>
</feature>
<name>A0A3G1KX34_FORW1</name>
<gene>
    <name evidence="3" type="ORF">DCMF_21295</name>
</gene>
<dbReference type="Gene3D" id="2.160.10.10">
    <property type="entry name" value="Hexapeptide repeat proteins"/>
    <property type="match status" value="1"/>
</dbReference>
<dbReference type="InterPro" id="IPR011004">
    <property type="entry name" value="Trimer_LpxA-like_sf"/>
</dbReference>
<dbReference type="RefSeq" id="WP_148136289.1">
    <property type="nucleotide sequence ID" value="NZ_CP017634.1"/>
</dbReference>
<feature type="site" description="Increases basicity of active site His" evidence="1">
    <location>
        <position position="141"/>
    </location>
</feature>
<evidence type="ECO:0000313" key="4">
    <source>
        <dbReference type="Proteomes" id="UP000323521"/>
    </source>
</evidence>
<dbReference type="PANTHER" id="PTHR43300:SF7">
    <property type="entry name" value="UDP-N-ACETYLBACILLOSAMINE N-ACETYLTRANSFERASE"/>
    <property type="match status" value="1"/>
</dbReference>
<dbReference type="AlphaFoldDB" id="A0A3G1KX34"/>